<comment type="caution">
    <text evidence="3">The sequence shown here is derived from an EMBL/GenBank/DDBJ whole genome shotgun (WGS) entry which is preliminary data.</text>
</comment>
<evidence type="ECO:0000256" key="1">
    <source>
        <dbReference type="SAM" id="MobiDB-lite"/>
    </source>
</evidence>
<evidence type="ECO:0000313" key="3">
    <source>
        <dbReference type="EMBL" id="OIJ19608.1"/>
    </source>
</evidence>
<dbReference type="Pfam" id="PF14179">
    <property type="entry name" value="YppG"/>
    <property type="match status" value="1"/>
</dbReference>
<keyword evidence="4" id="KW-1185">Reference proteome</keyword>
<dbReference type="InterPro" id="IPR025555">
    <property type="entry name" value="YppG"/>
</dbReference>
<organism evidence="3 4">
    <name type="scientific">Anaerobacillus alkalidiazotrophicus</name>
    <dbReference type="NCBI Taxonomy" id="472963"/>
    <lineage>
        <taxon>Bacteria</taxon>
        <taxon>Bacillati</taxon>
        <taxon>Bacillota</taxon>
        <taxon>Bacilli</taxon>
        <taxon>Bacillales</taxon>
        <taxon>Bacillaceae</taxon>
        <taxon>Anaerobacillus</taxon>
    </lineage>
</organism>
<proteinExistence type="predicted"/>
<sequence length="125" mass="14810">MFPQRSQMYQQPPHRYHYPYYQQHPYGYQESPRPKGLFGKRRQLGTPFEHQQLPPPHYYQQPNSHQYYSQQLMAPQSSFQQPKKGIFHNEEGKLDFKKIGNGVQTAMGFVNQVSPVMKMFGGLFK</sequence>
<feature type="region of interest" description="Disordered" evidence="1">
    <location>
        <begin position="24"/>
        <end position="65"/>
    </location>
</feature>
<dbReference type="EMBL" id="MLQS01000017">
    <property type="protein sequence ID" value="OIJ19608.1"/>
    <property type="molecule type" value="Genomic_DNA"/>
</dbReference>
<dbReference type="AlphaFoldDB" id="A0A1S2M4F1"/>
<dbReference type="EMBL" id="MLQS01000030">
    <property type="protein sequence ID" value="OIJ18129.1"/>
    <property type="molecule type" value="Genomic_DNA"/>
</dbReference>
<reference evidence="3 4" key="1">
    <citation type="submission" date="2016-10" db="EMBL/GenBank/DDBJ databases">
        <title>Draft genome sequences of four alkaliphilic bacteria belonging to the Anaerobacillus genus.</title>
        <authorList>
            <person name="Bassil N.M."/>
            <person name="Lloyd J.R."/>
        </authorList>
    </citation>
    <scope>NUCLEOTIDE SEQUENCE [LARGE SCALE GENOMIC DNA]</scope>
    <source>
        <strain evidence="3 4">DSM 22531</strain>
    </source>
</reference>
<protein>
    <submittedName>
        <fullName evidence="3">Uncharacterized protein</fullName>
    </submittedName>
</protein>
<gene>
    <name evidence="3" type="ORF">BKP45_11065</name>
    <name evidence="2" type="ORF">BKP45_16780</name>
</gene>
<name>A0A1S2M4F1_9BACI</name>
<dbReference type="OrthoDB" id="2974799at2"/>
<accession>A0A1S2M4F1</accession>
<dbReference type="Proteomes" id="UP000180057">
    <property type="component" value="Unassembled WGS sequence"/>
</dbReference>
<evidence type="ECO:0000313" key="4">
    <source>
        <dbReference type="Proteomes" id="UP000180057"/>
    </source>
</evidence>
<dbReference type="RefSeq" id="WP_071389746.1">
    <property type="nucleotide sequence ID" value="NZ_MLQS01000017.1"/>
</dbReference>
<evidence type="ECO:0000313" key="2">
    <source>
        <dbReference type="EMBL" id="OIJ18129.1"/>
    </source>
</evidence>